<evidence type="ECO:0000256" key="4">
    <source>
        <dbReference type="ARBA" id="ARBA00022692"/>
    </source>
</evidence>
<dbReference type="SUPFAM" id="SSF103481">
    <property type="entry name" value="Multidrug resistance efflux transporter EmrE"/>
    <property type="match status" value="2"/>
</dbReference>
<proteinExistence type="inferred from homology"/>
<feature type="transmembrane region" description="Helical" evidence="7">
    <location>
        <begin position="176"/>
        <end position="196"/>
    </location>
</feature>
<dbReference type="Proteomes" id="UP001518925">
    <property type="component" value="Unassembled WGS sequence"/>
</dbReference>
<comment type="caution">
    <text evidence="9">The sequence shown here is derived from an EMBL/GenBank/DDBJ whole genome shotgun (WGS) entry which is preliminary data.</text>
</comment>
<dbReference type="EMBL" id="JAFELM010000013">
    <property type="protein sequence ID" value="MBM6616634.1"/>
    <property type="molecule type" value="Genomic_DNA"/>
</dbReference>
<feature type="transmembrane region" description="Helical" evidence="7">
    <location>
        <begin position="93"/>
        <end position="112"/>
    </location>
</feature>
<keyword evidence="6 7" id="KW-0472">Membrane</keyword>
<dbReference type="InterPro" id="IPR050638">
    <property type="entry name" value="AA-Vitamin_Transporters"/>
</dbReference>
<accession>A0ABS2DDV7</accession>
<keyword evidence="3" id="KW-1003">Cell membrane</keyword>
<feature type="transmembrane region" description="Helical" evidence="7">
    <location>
        <begin position="208"/>
        <end position="228"/>
    </location>
</feature>
<evidence type="ECO:0000313" key="9">
    <source>
        <dbReference type="EMBL" id="MBM6616634.1"/>
    </source>
</evidence>
<comment type="similarity">
    <text evidence="2">Belongs to the EamA transporter family.</text>
</comment>
<dbReference type="PANTHER" id="PTHR32322:SF18">
    <property type="entry name" value="S-ADENOSYLMETHIONINE_S-ADENOSYLHOMOCYSTEINE TRANSPORTER"/>
    <property type="match status" value="1"/>
</dbReference>
<evidence type="ECO:0000256" key="3">
    <source>
        <dbReference type="ARBA" id="ARBA00022475"/>
    </source>
</evidence>
<evidence type="ECO:0000256" key="6">
    <source>
        <dbReference type="ARBA" id="ARBA00023136"/>
    </source>
</evidence>
<dbReference type="InterPro" id="IPR037185">
    <property type="entry name" value="EmrE-like"/>
</dbReference>
<feature type="transmembrane region" description="Helical" evidence="7">
    <location>
        <begin position="5"/>
        <end position="23"/>
    </location>
</feature>
<evidence type="ECO:0000256" key="5">
    <source>
        <dbReference type="ARBA" id="ARBA00022989"/>
    </source>
</evidence>
<feature type="transmembrane region" description="Helical" evidence="7">
    <location>
        <begin position="29"/>
        <end position="52"/>
    </location>
</feature>
<gene>
    <name evidence="9" type="ORF">JR050_02915</name>
</gene>
<evidence type="ECO:0000313" key="10">
    <source>
        <dbReference type="Proteomes" id="UP001518925"/>
    </source>
</evidence>
<feature type="transmembrane region" description="Helical" evidence="7">
    <location>
        <begin position="64"/>
        <end position="81"/>
    </location>
</feature>
<protein>
    <submittedName>
        <fullName evidence="9">DMT family transporter</fullName>
    </submittedName>
</protein>
<sequence length="300" mass="33079">MNIKWFLMMAGLIMIWSVSWPIYKLALEFTPPLLFAGMRCLLGGILLSAFIWKTRSRIQWRKNWKIYLMTGTLNIALFFGLQTVGLKLVPSGLFSVIVYFQPILVGLFAWLWLGELMTITKVTGLILGFLGVISVSAEGFSGHVSILGITFGLLSALSWALGTIYTKKNAQSVDSLWMVALQCLVGGVALMTAGLSTEKWTSIVWNDTFLWGLAFGTILGVATSWILYINLVKMGDASVVATFTFLVPLLAVIIGTILLNEPFSLLLFLGIILIVASIYLVNKKQKQTTKQLVVQEKIGA</sequence>
<feature type="transmembrane region" description="Helical" evidence="7">
    <location>
        <begin position="119"/>
        <end position="137"/>
    </location>
</feature>
<comment type="subcellular location">
    <subcellularLocation>
        <location evidence="1">Cell membrane</location>
        <topology evidence="1">Multi-pass membrane protein</topology>
    </subcellularLocation>
</comment>
<keyword evidence="4 7" id="KW-0812">Transmembrane</keyword>
<dbReference type="Pfam" id="PF00892">
    <property type="entry name" value="EamA"/>
    <property type="match status" value="2"/>
</dbReference>
<feature type="transmembrane region" description="Helical" evidence="7">
    <location>
        <begin position="240"/>
        <end position="259"/>
    </location>
</feature>
<reference evidence="9 10" key="1">
    <citation type="submission" date="2021-02" db="EMBL/GenBank/DDBJ databases">
        <title>Bacillus sp. RD4P76, an endophyte from a halophyte.</title>
        <authorList>
            <person name="Sun J.-Q."/>
        </authorList>
    </citation>
    <scope>NUCLEOTIDE SEQUENCE [LARGE SCALE GENOMIC DNA]</scope>
    <source>
        <strain evidence="9 10">RD4P76</strain>
    </source>
</reference>
<keyword evidence="10" id="KW-1185">Reference proteome</keyword>
<dbReference type="PANTHER" id="PTHR32322">
    <property type="entry name" value="INNER MEMBRANE TRANSPORTER"/>
    <property type="match status" value="1"/>
</dbReference>
<evidence type="ECO:0000256" key="7">
    <source>
        <dbReference type="SAM" id="Phobius"/>
    </source>
</evidence>
<dbReference type="Gene3D" id="1.10.3730.20">
    <property type="match status" value="1"/>
</dbReference>
<feature type="transmembrane region" description="Helical" evidence="7">
    <location>
        <begin position="143"/>
        <end position="164"/>
    </location>
</feature>
<feature type="domain" description="EamA" evidence="8">
    <location>
        <begin position="147"/>
        <end position="282"/>
    </location>
</feature>
<dbReference type="InterPro" id="IPR000620">
    <property type="entry name" value="EamA_dom"/>
</dbReference>
<name>A0ABS2DDV7_9BACI</name>
<evidence type="ECO:0000256" key="2">
    <source>
        <dbReference type="ARBA" id="ARBA00007362"/>
    </source>
</evidence>
<evidence type="ECO:0000259" key="8">
    <source>
        <dbReference type="Pfam" id="PF00892"/>
    </source>
</evidence>
<feature type="transmembrane region" description="Helical" evidence="7">
    <location>
        <begin position="265"/>
        <end position="282"/>
    </location>
</feature>
<organism evidence="9 10">
    <name type="scientific">Bacillus suaedaesalsae</name>
    <dbReference type="NCBI Taxonomy" id="2810349"/>
    <lineage>
        <taxon>Bacteria</taxon>
        <taxon>Bacillati</taxon>
        <taxon>Bacillota</taxon>
        <taxon>Bacilli</taxon>
        <taxon>Bacillales</taxon>
        <taxon>Bacillaceae</taxon>
        <taxon>Bacillus</taxon>
    </lineage>
</organism>
<dbReference type="RefSeq" id="WP_204202015.1">
    <property type="nucleotide sequence ID" value="NZ_JAFELM010000013.1"/>
</dbReference>
<feature type="domain" description="EamA" evidence="8">
    <location>
        <begin position="4"/>
        <end position="136"/>
    </location>
</feature>
<evidence type="ECO:0000256" key="1">
    <source>
        <dbReference type="ARBA" id="ARBA00004651"/>
    </source>
</evidence>
<keyword evidence="5 7" id="KW-1133">Transmembrane helix</keyword>